<dbReference type="Gene3D" id="3.40.50.300">
    <property type="entry name" value="P-loop containing nucleotide triphosphate hydrolases"/>
    <property type="match status" value="1"/>
</dbReference>
<dbReference type="GO" id="GO:0015949">
    <property type="term" value="P:nucleobase-containing small molecule interconversion"/>
    <property type="evidence" value="ECO:0007669"/>
    <property type="project" value="TreeGrafter"/>
</dbReference>
<evidence type="ECO:0000256" key="3">
    <source>
        <dbReference type="ARBA" id="ARBA00022741"/>
    </source>
</evidence>
<evidence type="ECO:0000256" key="7">
    <source>
        <dbReference type="ARBA" id="ARBA00048478"/>
    </source>
</evidence>
<keyword evidence="3 8" id="KW-0547">Nucleotide-binding</keyword>
<dbReference type="CDD" id="cd02020">
    <property type="entry name" value="CMPK"/>
    <property type="match status" value="1"/>
</dbReference>
<dbReference type="SUPFAM" id="SSF52540">
    <property type="entry name" value="P-loop containing nucleoside triphosphate hydrolases"/>
    <property type="match status" value="1"/>
</dbReference>
<comment type="similarity">
    <text evidence="1 8">Belongs to the cytidylate kinase family. Type 1 subfamily.</text>
</comment>
<evidence type="ECO:0000256" key="2">
    <source>
        <dbReference type="ARBA" id="ARBA00022679"/>
    </source>
</evidence>
<dbReference type="PANTHER" id="PTHR21299:SF2">
    <property type="entry name" value="CYTIDYLATE KINASE"/>
    <property type="match status" value="1"/>
</dbReference>
<feature type="domain" description="AAA+ ATPase" evidence="9">
    <location>
        <begin position="1"/>
        <end position="154"/>
    </location>
</feature>
<organism evidence="10 11">
    <name type="scientific">Candidatus Scybalocola faecigallinarum</name>
    <dbReference type="NCBI Taxonomy" id="2840941"/>
    <lineage>
        <taxon>Bacteria</taxon>
        <taxon>Bacillati</taxon>
        <taxon>Bacillota</taxon>
        <taxon>Clostridia</taxon>
        <taxon>Lachnospirales</taxon>
        <taxon>Lachnospiraceae</taxon>
        <taxon>Lachnospiraceae incertae sedis</taxon>
        <taxon>Candidatus Scybalocola (ex Gilroy et al. 2021)</taxon>
    </lineage>
</organism>
<evidence type="ECO:0000256" key="6">
    <source>
        <dbReference type="ARBA" id="ARBA00047615"/>
    </source>
</evidence>
<proteinExistence type="inferred from homology"/>
<keyword evidence="5 8" id="KW-0067">ATP-binding</keyword>
<dbReference type="GO" id="GO:0006220">
    <property type="term" value="P:pyrimidine nucleotide metabolic process"/>
    <property type="evidence" value="ECO:0007669"/>
    <property type="project" value="UniProtKB-UniRule"/>
</dbReference>
<comment type="subcellular location">
    <subcellularLocation>
        <location evidence="8">Cytoplasm</location>
    </subcellularLocation>
</comment>
<dbReference type="HAMAP" id="MF_00238">
    <property type="entry name" value="Cytidyl_kinase_type1"/>
    <property type="match status" value="1"/>
</dbReference>
<evidence type="ECO:0000256" key="1">
    <source>
        <dbReference type="ARBA" id="ARBA00009427"/>
    </source>
</evidence>
<evidence type="ECO:0000313" key="10">
    <source>
        <dbReference type="EMBL" id="HIS48541.1"/>
    </source>
</evidence>
<keyword evidence="2 8" id="KW-0808">Transferase</keyword>
<dbReference type="Pfam" id="PF02224">
    <property type="entry name" value="Cytidylate_kin"/>
    <property type="match status" value="1"/>
</dbReference>
<dbReference type="EMBL" id="DVIT01000058">
    <property type="protein sequence ID" value="HIS48541.1"/>
    <property type="molecule type" value="Genomic_DNA"/>
</dbReference>
<evidence type="ECO:0000256" key="5">
    <source>
        <dbReference type="ARBA" id="ARBA00022840"/>
    </source>
</evidence>
<gene>
    <name evidence="8" type="primary">cmk</name>
    <name evidence="10" type="ORF">IAB46_13510</name>
</gene>
<feature type="binding site" evidence="8">
    <location>
        <begin position="9"/>
        <end position="17"/>
    </location>
    <ligand>
        <name>ATP</name>
        <dbReference type="ChEBI" id="CHEBI:30616"/>
    </ligand>
</feature>
<dbReference type="GO" id="GO:0036431">
    <property type="term" value="F:dCMP kinase activity"/>
    <property type="evidence" value="ECO:0007669"/>
    <property type="project" value="InterPro"/>
</dbReference>
<evidence type="ECO:0000313" key="11">
    <source>
        <dbReference type="Proteomes" id="UP000823927"/>
    </source>
</evidence>
<reference evidence="10" key="1">
    <citation type="submission" date="2020-10" db="EMBL/GenBank/DDBJ databases">
        <authorList>
            <person name="Gilroy R."/>
        </authorList>
    </citation>
    <scope>NUCLEOTIDE SEQUENCE</scope>
    <source>
        <strain evidence="10">CHK178-757</strain>
    </source>
</reference>
<keyword evidence="8" id="KW-0963">Cytoplasm</keyword>
<dbReference type="Proteomes" id="UP000823927">
    <property type="component" value="Unassembled WGS sequence"/>
</dbReference>
<evidence type="ECO:0000259" key="9">
    <source>
        <dbReference type="SMART" id="SM00382"/>
    </source>
</evidence>
<name>A0A9D1JRQ7_9FIRM</name>
<dbReference type="AlphaFoldDB" id="A0A9D1JRQ7"/>
<dbReference type="SMART" id="SM00382">
    <property type="entry name" value="AAA"/>
    <property type="match status" value="1"/>
</dbReference>
<dbReference type="InterPro" id="IPR027417">
    <property type="entry name" value="P-loop_NTPase"/>
</dbReference>
<evidence type="ECO:0000256" key="4">
    <source>
        <dbReference type="ARBA" id="ARBA00022777"/>
    </source>
</evidence>
<dbReference type="EC" id="2.7.4.25" evidence="8"/>
<reference evidence="10" key="2">
    <citation type="journal article" date="2021" name="PeerJ">
        <title>Extensive microbial diversity within the chicken gut microbiome revealed by metagenomics and culture.</title>
        <authorList>
            <person name="Gilroy R."/>
            <person name="Ravi A."/>
            <person name="Getino M."/>
            <person name="Pursley I."/>
            <person name="Horton D.L."/>
            <person name="Alikhan N.F."/>
            <person name="Baker D."/>
            <person name="Gharbi K."/>
            <person name="Hall N."/>
            <person name="Watson M."/>
            <person name="Adriaenssens E.M."/>
            <person name="Foster-Nyarko E."/>
            <person name="Jarju S."/>
            <person name="Secka A."/>
            <person name="Antonio M."/>
            <person name="Oren A."/>
            <person name="Chaudhuri R.R."/>
            <person name="La Ragione R."/>
            <person name="Hildebrand F."/>
            <person name="Pallen M.J."/>
        </authorList>
    </citation>
    <scope>NUCLEOTIDE SEQUENCE</scope>
    <source>
        <strain evidence="10">CHK178-757</strain>
    </source>
</reference>
<keyword evidence="4 8" id="KW-0418">Kinase</keyword>
<dbReference type="InterPro" id="IPR011994">
    <property type="entry name" value="Cytidylate_kinase_dom"/>
</dbReference>
<dbReference type="NCBIfam" id="TIGR00017">
    <property type="entry name" value="cmk"/>
    <property type="match status" value="1"/>
</dbReference>
<dbReference type="PANTHER" id="PTHR21299">
    <property type="entry name" value="CYTIDYLATE KINASE/PANTOATE-BETA-ALANINE LIGASE"/>
    <property type="match status" value="1"/>
</dbReference>
<sequence>MGFNIAVDGPSGAGKSTIAKAVAKELGFIYVDTGAMYRALALYVLNNHIPSGDEAAVGRAIENVSVTIQYENGVQQVLLNGENVTGLLRQEEVGKMASAIGAYGKVREKLLGLQRELAASNDVIMDGRDIGTNVLVDAPLKIYLTASVDARAMRRYNELMERGEDDTLENVKAGIAKRDYDDTHRALAPLRQAEDAVYLDTSDMDIPQVIRAIINLYHERRTSAWK</sequence>
<comment type="catalytic activity">
    <reaction evidence="6 8">
        <text>dCMP + ATP = dCDP + ADP</text>
        <dbReference type="Rhea" id="RHEA:25094"/>
        <dbReference type="ChEBI" id="CHEBI:30616"/>
        <dbReference type="ChEBI" id="CHEBI:57566"/>
        <dbReference type="ChEBI" id="CHEBI:58593"/>
        <dbReference type="ChEBI" id="CHEBI:456216"/>
        <dbReference type="EC" id="2.7.4.25"/>
    </reaction>
</comment>
<dbReference type="InterPro" id="IPR003593">
    <property type="entry name" value="AAA+_ATPase"/>
</dbReference>
<protein>
    <recommendedName>
        <fullName evidence="8">Cytidylate kinase</fullName>
        <shortName evidence="8">CK</shortName>
        <ecNumber evidence="8">2.7.4.25</ecNumber>
    </recommendedName>
    <alternativeName>
        <fullName evidence="8">Cytidine monophosphate kinase</fullName>
        <shortName evidence="8">CMP kinase</shortName>
    </alternativeName>
</protein>
<accession>A0A9D1JRQ7</accession>
<evidence type="ECO:0000256" key="8">
    <source>
        <dbReference type="HAMAP-Rule" id="MF_00238"/>
    </source>
</evidence>
<dbReference type="GO" id="GO:0005524">
    <property type="term" value="F:ATP binding"/>
    <property type="evidence" value="ECO:0007669"/>
    <property type="project" value="UniProtKB-UniRule"/>
</dbReference>
<dbReference type="InterPro" id="IPR003136">
    <property type="entry name" value="Cytidylate_kin"/>
</dbReference>
<dbReference type="GO" id="GO:0005829">
    <property type="term" value="C:cytosol"/>
    <property type="evidence" value="ECO:0007669"/>
    <property type="project" value="TreeGrafter"/>
</dbReference>
<comment type="caution">
    <text evidence="10">The sequence shown here is derived from an EMBL/GenBank/DDBJ whole genome shotgun (WGS) entry which is preliminary data.</text>
</comment>
<comment type="catalytic activity">
    <reaction evidence="7 8">
        <text>CMP + ATP = CDP + ADP</text>
        <dbReference type="Rhea" id="RHEA:11600"/>
        <dbReference type="ChEBI" id="CHEBI:30616"/>
        <dbReference type="ChEBI" id="CHEBI:58069"/>
        <dbReference type="ChEBI" id="CHEBI:60377"/>
        <dbReference type="ChEBI" id="CHEBI:456216"/>
        <dbReference type="EC" id="2.7.4.25"/>
    </reaction>
</comment>